<evidence type="ECO:0008006" key="6">
    <source>
        <dbReference type="Google" id="ProtNLM"/>
    </source>
</evidence>
<proteinExistence type="predicted"/>
<gene>
    <name evidence="4" type="ordered locus">PTH_1904</name>
</gene>
<dbReference type="GO" id="GO:0004803">
    <property type="term" value="F:transposase activity"/>
    <property type="evidence" value="ECO:0007669"/>
    <property type="project" value="InterPro"/>
</dbReference>
<dbReference type="Pfam" id="PF05598">
    <property type="entry name" value="DUF772"/>
    <property type="match status" value="1"/>
</dbReference>
<sequence>MPKHKQITFSDLYEEFEQASSKNKLKMLTDYVDIEEIIPLEVKLTYYKSTGRPPYSLASMLSALIIQKILSIPTVELLVTFLELSEPLRDFCGFGESVPDPATFSRFKDKIGPTELKKILDRLVELTEPYLKELDPFAASLLVLDTTGLEVPVRENNPKFFYSLKNQVEKGVPEKPENEIYAMTIAKMPKSAKAAPKAKLIYTNGHFAYAYTAAVLTDGFGLVRNVLLFEGQKDSLVLKPVMEDFRQHHDLSRYEFFVGDAGFDSTENFRYLAQDCCLKPVINLNPRNAKGLPEPGLAPDGVPVCPKNPSLKFKYAGFCKSRNRIKWLCPLSKQGKSGYTCACQVPCTPSKSGRMVYTYPRDNYRKNTPIPRNSKLWKKIYLLRIAVEQAISRLKLPLMLGRLTAMDFNTAYCDLVLAAIAQNLVALIALRAKLNDKVRSLRWLVA</sequence>
<dbReference type="EMBL" id="AP009389">
    <property type="protein sequence ID" value="BAF60085.1"/>
    <property type="molecule type" value="Genomic_DNA"/>
</dbReference>
<protein>
    <recommendedName>
        <fullName evidence="6">Transposase</fullName>
    </recommendedName>
</protein>
<organism evidence="4 5">
    <name type="scientific">Pelotomaculum thermopropionicum (strain DSM 13744 / JCM 10971 / SI)</name>
    <dbReference type="NCBI Taxonomy" id="370438"/>
    <lineage>
        <taxon>Bacteria</taxon>
        <taxon>Bacillati</taxon>
        <taxon>Bacillota</taxon>
        <taxon>Clostridia</taxon>
        <taxon>Eubacteriales</taxon>
        <taxon>Desulfotomaculaceae</taxon>
        <taxon>Pelotomaculum</taxon>
    </lineage>
</organism>
<dbReference type="STRING" id="370438.PTH_1904"/>
<dbReference type="KEGG" id="pth:PTH_1904"/>
<dbReference type="PANTHER" id="PTHR35604:SF2">
    <property type="entry name" value="TRANSPOSASE INSH FOR INSERTION SEQUENCE ELEMENT IS5A-RELATED"/>
    <property type="match status" value="1"/>
</dbReference>
<dbReference type="Proteomes" id="UP000006556">
    <property type="component" value="Chromosome"/>
</dbReference>
<dbReference type="Pfam" id="PF01609">
    <property type="entry name" value="DDE_Tnp_1"/>
    <property type="match status" value="1"/>
</dbReference>
<reference evidence="5" key="1">
    <citation type="journal article" date="2008" name="Genome Res.">
        <title>The genome of Pelotomaculum thermopropionicum reveals niche-associated evolution in anaerobic microbiota.</title>
        <authorList>
            <person name="Kosaka T."/>
            <person name="Kato S."/>
            <person name="Shimoyama T."/>
            <person name="Ishii S."/>
            <person name="Abe T."/>
            <person name="Watanabe K."/>
        </authorList>
    </citation>
    <scope>NUCLEOTIDE SEQUENCE [LARGE SCALE GENOMIC DNA]</scope>
    <source>
        <strain evidence="5">DSM 13744 / JCM 10971 / SI</strain>
    </source>
</reference>
<dbReference type="PANTHER" id="PTHR35604">
    <property type="entry name" value="TRANSPOSASE INSH FOR INSERTION SEQUENCE ELEMENT IS5A-RELATED"/>
    <property type="match status" value="1"/>
</dbReference>
<evidence type="ECO:0000313" key="5">
    <source>
        <dbReference type="Proteomes" id="UP000006556"/>
    </source>
</evidence>
<name>A5D108_PELTS</name>
<accession>A5D108</accession>
<feature type="domain" description="Transposase IS4-like" evidence="2">
    <location>
        <begin position="187"/>
        <end position="424"/>
    </location>
</feature>
<evidence type="ECO:0000313" key="4">
    <source>
        <dbReference type="EMBL" id="BAF60085.1"/>
    </source>
</evidence>
<dbReference type="GO" id="GO:0003677">
    <property type="term" value="F:DNA binding"/>
    <property type="evidence" value="ECO:0007669"/>
    <property type="project" value="InterPro"/>
</dbReference>
<evidence type="ECO:0000256" key="1">
    <source>
        <dbReference type="SAM" id="Phobius"/>
    </source>
</evidence>
<dbReference type="AlphaFoldDB" id="A5D108"/>
<dbReference type="HOGENOM" id="CLU_046629_0_0_9"/>
<dbReference type="InterPro" id="IPR008490">
    <property type="entry name" value="Transposase_InsH_N"/>
</dbReference>
<dbReference type="eggNOG" id="COG3039">
    <property type="taxonomic scope" value="Bacteria"/>
</dbReference>
<evidence type="ECO:0000259" key="2">
    <source>
        <dbReference type="Pfam" id="PF01609"/>
    </source>
</evidence>
<feature type="transmembrane region" description="Helical" evidence="1">
    <location>
        <begin position="415"/>
        <end position="432"/>
    </location>
</feature>
<feature type="domain" description="Transposase InsH N-terminal" evidence="3">
    <location>
        <begin position="19"/>
        <end position="109"/>
    </location>
</feature>
<keyword evidence="1" id="KW-0472">Membrane</keyword>
<dbReference type="InterPro" id="IPR002559">
    <property type="entry name" value="Transposase_11"/>
</dbReference>
<dbReference type="GO" id="GO:0006313">
    <property type="term" value="P:DNA transposition"/>
    <property type="evidence" value="ECO:0007669"/>
    <property type="project" value="InterPro"/>
</dbReference>
<keyword evidence="1" id="KW-1133">Transmembrane helix</keyword>
<evidence type="ECO:0000259" key="3">
    <source>
        <dbReference type="Pfam" id="PF05598"/>
    </source>
</evidence>
<keyword evidence="5" id="KW-1185">Reference proteome</keyword>
<keyword evidence="1" id="KW-0812">Transmembrane</keyword>